<dbReference type="RefSeq" id="WP_249282447.1">
    <property type="nucleotide sequence ID" value="NZ_JACRST010000004.1"/>
</dbReference>
<feature type="domain" description="CoA carboxyltransferase C-terminal" evidence="2">
    <location>
        <begin position="218"/>
        <end position="447"/>
    </location>
</feature>
<dbReference type="GO" id="GO:0016740">
    <property type="term" value="F:transferase activity"/>
    <property type="evidence" value="ECO:0007669"/>
    <property type="project" value="UniProtKB-KW"/>
</dbReference>
<name>A0A926DZG4_9FIRM</name>
<evidence type="ECO:0000259" key="1">
    <source>
        <dbReference type="PROSITE" id="PS50980"/>
    </source>
</evidence>
<dbReference type="PANTHER" id="PTHR43842:SF2">
    <property type="entry name" value="PROPIONYL-COA CARBOXYLASE BETA CHAIN, MITOCHONDRIAL"/>
    <property type="match status" value="1"/>
</dbReference>
<proteinExistence type="predicted"/>
<dbReference type="InterPro" id="IPR029045">
    <property type="entry name" value="ClpP/crotonase-like_dom_sf"/>
</dbReference>
<dbReference type="Proteomes" id="UP000653127">
    <property type="component" value="Unassembled WGS sequence"/>
</dbReference>
<organism evidence="3 4">
    <name type="scientific">Ligaoa zhengdingensis</name>
    <dbReference type="NCBI Taxonomy" id="2763658"/>
    <lineage>
        <taxon>Bacteria</taxon>
        <taxon>Bacillati</taxon>
        <taxon>Bacillota</taxon>
        <taxon>Clostridia</taxon>
        <taxon>Eubacteriales</taxon>
        <taxon>Oscillospiraceae</taxon>
        <taxon>Ligaoa</taxon>
    </lineage>
</organism>
<comment type="caution">
    <text evidence="3">The sequence shown here is derived from an EMBL/GenBank/DDBJ whole genome shotgun (WGS) entry which is preliminary data.</text>
</comment>
<keyword evidence="3" id="KW-0808">Transferase</keyword>
<dbReference type="PROSITE" id="PS50989">
    <property type="entry name" value="COA_CT_CTER"/>
    <property type="match status" value="1"/>
</dbReference>
<reference evidence="3" key="1">
    <citation type="submission" date="2020-08" db="EMBL/GenBank/DDBJ databases">
        <title>Genome public.</title>
        <authorList>
            <person name="Liu C."/>
            <person name="Sun Q."/>
        </authorList>
    </citation>
    <scope>NUCLEOTIDE SEQUENCE</scope>
    <source>
        <strain evidence="3">NSJ-31</strain>
    </source>
</reference>
<gene>
    <name evidence="3" type="ORF">H8711_05025</name>
</gene>
<dbReference type="InterPro" id="IPR011762">
    <property type="entry name" value="COA_CT_N"/>
</dbReference>
<dbReference type="InterPro" id="IPR034733">
    <property type="entry name" value="AcCoA_carboxyl_beta"/>
</dbReference>
<dbReference type="Gene3D" id="3.90.226.10">
    <property type="entry name" value="2-enoyl-CoA Hydratase, Chain A, domain 1"/>
    <property type="match status" value="2"/>
</dbReference>
<feature type="domain" description="CoA carboxyltransferase N-terminal" evidence="1">
    <location>
        <begin position="1"/>
        <end position="170"/>
    </location>
</feature>
<dbReference type="EMBL" id="JACRST010000004">
    <property type="protein sequence ID" value="MBC8546299.1"/>
    <property type="molecule type" value="Genomic_DNA"/>
</dbReference>
<evidence type="ECO:0000259" key="2">
    <source>
        <dbReference type="PROSITE" id="PS50989"/>
    </source>
</evidence>
<evidence type="ECO:0000313" key="4">
    <source>
        <dbReference type="Proteomes" id="UP000653127"/>
    </source>
</evidence>
<protein>
    <submittedName>
        <fullName evidence="3">Carboxyl transferase</fullName>
    </submittedName>
</protein>
<dbReference type="SUPFAM" id="SSF52096">
    <property type="entry name" value="ClpP/crotonase"/>
    <property type="match status" value="2"/>
</dbReference>
<dbReference type="PROSITE" id="PS50980">
    <property type="entry name" value="COA_CT_NTER"/>
    <property type="match status" value="1"/>
</dbReference>
<dbReference type="InterPro" id="IPR051047">
    <property type="entry name" value="AccD/PCCB"/>
</dbReference>
<dbReference type="PANTHER" id="PTHR43842">
    <property type="entry name" value="PROPIONYL-COA CARBOXYLASE BETA CHAIN"/>
    <property type="match status" value="1"/>
</dbReference>
<dbReference type="Pfam" id="PF01039">
    <property type="entry name" value="Carboxyl_trans"/>
    <property type="match status" value="1"/>
</dbReference>
<dbReference type="AlphaFoldDB" id="A0A926DZG4"/>
<dbReference type="GO" id="GO:0004658">
    <property type="term" value="F:propionyl-CoA carboxylase activity"/>
    <property type="evidence" value="ECO:0007669"/>
    <property type="project" value="TreeGrafter"/>
</dbReference>
<accession>A0A926DZG4</accession>
<dbReference type="InterPro" id="IPR011763">
    <property type="entry name" value="COA_CT_C"/>
</dbReference>
<evidence type="ECO:0000313" key="3">
    <source>
        <dbReference type="EMBL" id="MBC8546299.1"/>
    </source>
</evidence>
<keyword evidence="4" id="KW-1185">Reference proteome</keyword>
<sequence>MSAESKMSLLASAREKAVVASPARERLALLFDEGTFTELDAFAKAAGGSAGVVTGYGAVEGTTVFAFAQDKSDANGAVGRVQAAKIKKVYDLAVKTGSPVVGIYDSFGAALTEGNDALAAYGEMLLCGNSLSGVVPQVSVVAGVCAGCAAMLAAGADFVVMSKKAELFLTPAKGEGTADNAAKAGVAHIVEKDADAAIAKARHLVSMMPQNNLSSLPIFDFAASGLEASLTAACESGDIKAADLVKAVFDADSAVELLGGFDDSVYTAMATLGGFTCGVVATEGGALNARSCAKAARLMQVCDAFQIPVVTFVNTCGFQAGESGHNPLRMVREAAKLAHVYAEATTPKIAVVTGKAYGPAYVAMAGKNAGADLVLAWPSAVISALKPETVAAILHGDDVTKNKDMAAVTADYIAGEASPYQASADGTVDDVIDPANTRNLLISALDMLSGKRVTKLPKKHGNLPL</sequence>